<comment type="caution">
    <text evidence="3">The sequence shown here is derived from an EMBL/GenBank/DDBJ whole genome shotgun (WGS) entry which is preliminary data.</text>
</comment>
<evidence type="ECO:0000313" key="3">
    <source>
        <dbReference type="EMBL" id="KPM32257.1"/>
    </source>
</evidence>
<dbReference type="PANTHER" id="PTHR34039">
    <property type="entry name" value="UPF0102 PROTEIN YRAN"/>
    <property type="match status" value="1"/>
</dbReference>
<dbReference type="OrthoDB" id="9802516at2"/>
<accession>A0A0P7AW56</accession>
<protein>
    <recommendedName>
        <fullName evidence="2">UPF0102 protein I595_1907</fullName>
    </recommendedName>
</protein>
<dbReference type="GO" id="GO:0003676">
    <property type="term" value="F:nucleic acid binding"/>
    <property type="evidence" value="ECO:0007669"/>
    <property type="project" value="InterPro"/>
</dbReference>
<evidence type="ECO:0000256" key="2">
    <source>
        <dbReference type="HAMAP-Rule" id="MF_00048"/>
    </source>
</evidence>
<dbReference type="STRING" id="1300341.I595_1907"/>
<comment type="similarity">
    <text evidence="1 2">Belongs to the UPF0102 family.</text>
</comment>
<dbReference type="Proteomes" id="UP000050280">
    <property type="component" value="Unassembled WGS sequence"/>
</dbReference>
<dbReference type="EMBL" id="LDJX01000003">
    <property type="protein sequence ID" value="KPM32257.1"/>
    <property type="molecule type" value="Genomic_DNA"/>
</dbReference>
<sequence length="119" mass="13824">MGKHNELGKLGEEKAIAYLQKKGYTIKYKNYRYLKGEIDIIAQKENILAIVEVKSRTNAFLEDLSETVNPKKIKLLVATANQYVMENNLDLEVRFDIVTVLQKGTQFQLEHLEDAFYHF</sequence>
<dbReference type="InterPro" id="IPR003509">
    <property type="entry name" value="UPF0102_YraN-like"/>
</dbReference>
<dbReference type="Pfam" id="PF02021">
    <property type="entry name" value="UPF0102"/>
    <property type="match status" value="1"/>
</dbReference>
<dbReference type="PATRIC" id="fig|1300341.3.peg.2093"/>
<dbReference type="InterPro" id="IPR011335">
    <property type="entry name" value="Restrct_endonuc-II-like"/>
</dbReference>
<gene>
    <name evidence="3" type="ORF">I595_1907</name>
</gene>
<dbReference type="Gene3D" id="3.40.1350.10">
    <property type="match status" value="1"/>
</dbReference>
<organism evidence="3 4">
    <name type="scientific">Croceitalea dokdonensis DOKDO 023</name>
    <dbReference type="NCBI Taxonomy" id="1300341"/>
    <lineage>
        <taxon>Bacteria</taxon>
        <taxon>Pseudomonadati</taxon>
        <taxon>Bacteroidota</taxon>
        <taxon>Flavobacteriia</taxon>
        <taxon>Flavobacteriales</taxon>
        <taxon>Flavobacteriaceae</taxon>
        <taxon>Croceitalea</taxon>
    </lineage>
</organism>
<dbReference type="PANTHER" id="PTHR34039:SF1">
    <property type="entry name" value="UPF0102 PROTEIN YRAN"/>
    <property type="match status" value="1"/>
</dbReference>
<dbReference type="CDD" id="cd20736">
    <property type="entry name" value="PoNe_Nuclease"/>
    <property type="match status" value="1"/>
</dbReference>
<keyword evidence="4" id="KW-1185">Reference proteome</keyword>
<reference evidence="3 4" key="1">
    <citation type="submission" date="2015-09" db="EMBL/GenBank/DDBJ databases">
        <title>Genome sequence of the marine flavobacterium Croceitalea dokdonensis DOKDO 023 that contains proton- and sodium-pumping rhodopsins.</title>
        <authorList>
            <person name="Kwon S.-K."/>
            <person name="Lee H.K."/>
            <person name="Kwak M.-J."/>
            <person name="Kim J.F."/>
        </authorList>
    </citation>
    <scope>NUCLEOTIDE SEQUENCE [LARGE SCALE GENOMIC DNA]</scope>
    <source>
        <strain evidence="3 4">DOKDO 023</strain>
    </source>
</reference>
<dbReference type="RefSeq" id="WP_054559019.1">
    <property type="nucleotide sequence ID" value="NZ_LDJX01000003.1"/>
</dbReference>
<dbReference type="SUPFAM" id="SSF52980">
    <property type="entry name" value="Restriction endonuclease-like"/>
    <property type="match status" value="1"/>
</dbReference>
<dbReference type="InterPro" id="IPR011856">
    <property type="entry name" value="tRNA_endonuc-like_dom_sf"/>
</dbReference>
<dbReference type="AlphaFoldDB" id="A0A0P7AW56"/>
<proteinExistence type="inferred from homology"/>
<evidence type="ECO:0000313" key="4">
    <source>
        <dbReference type="Proteomes" id="UP000050280"/>
    </source>
</evidence>
<name>A0A0P7AW56_9FLAO</name>
<dbReference type="HAMAP" id="MF_00048">
    <property type="entry name" value="UPF0102"/>
    <property type="match status" value="1"/>
</dbReference>
<evidence type="ECO:0000256" key="1">
    <source>
        <dbReference type="ARBA" id="ARBA00006738"/>
    </source>
</evidence>